<sequence length="77" mass="8281">MIPLLILAVGLLLAVAVLAYLLGFRLGGGGYASEAMRIRAEAMRAQRELHGLTRSAFVAMAEEAERRGNVHDGFPDV</sequence>
<dbReference type="EMBL" id="JADJZA010000004">
    <property type="protein sequence ID" value="MBK9296696.1"/>
    <property type="molecule type" value="Genomic_DNA"/>
</dbReference>
<evidence type="ECO:0000313" key="2">
    <source>
        <dbReference type="EMBL" id="MBK9298006.1"/>
    </source>
</evidence>
<protein>
    <submittedName>
        <fullName evidence="2">Uncharacterized protein</fullName>
    </submittedName>
</protein>
<gene>
    <name evidence="1" type="ORF">IPN02_07615</name>
    <name evidence="2" type="ORF">IPN02_14470</name>
</gene>
<name>A0A936NE44_9ACTN</name>
<dbReference type="AlphaFoldDB" id="A0A936NE44"/>
<accession>A0A936NE44</accession>
<evidence type="ECO:0000313" key="1">
    <source>
        <dbReference type="EMBL" id="MBK9296696.1"/>
    </source>
</evidence>
<evidence type="ECO:0000313" key="3">
    <source>
        <dbReference type="Proteomes" id="UP000727993"/>
    </source>
</evidence>
<organism evidence="2 3">
    <name type="scientific">Candidatus Neomicrothrix subdominans</name>
    <dbReference type="NCBI Taxonomy" id="2954438"/>
    <lineage>
        <taxon>Bacteria</taxon>
        <taxon>Bacillati</taxon>
        <taxon>Actinomycetota</taxon>
        <taxon>Acidimicrobiia</taxon>
        <taxon>Acidimicrobiales</taxon>
        <taxon>Microthrixaceae</taxon>
        <taxon>Candidatus Neomicrothrix</taxon>
    </lineage>
</organism>
<comment type="caution">
    <text evidence="2">The sequence shown here is derived from an EMBL/GenBank/DDBJ whole genome shotgun (WGS) entry which is preliminary data.</text>
</comment>
<dbReference type="Proteomes" id="UP000727993">
    <property type="component" value="Unassembled WGS sequence"/>
</dbReference>
<dbReference type="EMBL" id="JADJZA010000008">
    <property type="protein sequence ID" value="MBK9298006.1"/>
    <property type="molecule type" value="Genomic_DNA"/>
</dbReference>
<reference evidence="2 3" key="1">
    <citation type="submission" date="2020-10" db="EMBL/GenBank/DDBJ databases">
        <title>Connecting structure to function with the recovery of over 1000 high-quality activated sludge metagenome-assembled genomes encoding full-length rRNA genes using long-read sequencing.</title>
        <authorList>
            <person name="Singleton C.M."/>
            <person name="Petriglieri F."/>
            <person name="Kristensen J.M."/>
            <person name="Kirkegaard R.H."/>
            <person name="Michaelsen T.Y."/>
            <person name="Andersen M.H."/>
            <person name="Karst S.M."/>
            <person name="Dueholm M.S."/>
            <person name="Nielsen P.H."/>
            <person name="Albertsen M."/>
        </authorList>
    </citation>
    <scope>NUCLEOTIDE SEQUENCE [LARGE SCALE GENOMIC DNA]</scope>
    <source>
        <strain evidence="2">Lyne_18-Q3-R50-59_MAXAC.006</strain>
    </source>
</reference>
<proteinExistence type="predicted"/>